<feature type="chain" id="PRO_5044824701" description="Pectinesterase inhibitor domain-containing protein" evidence="4">
    <location>
        <begin position="25"/>
        <end position="169"/>
    </location>
</feature>
<dbReference type="AlphaFoldDB" id="A0ABD2YLP1"/>
<keyword evidence="2" id="KW-1015">Disulfide bond</keyword>
<dbReference type="InterPro" id="IPR006501">
    <property type="entry name" value="Pectinesterase_inhib_dom"/>
</dbReference>
<dbReference type="Proteomes" id="UP001630127">
    <property type="component" value="Unassembled WGS sequence"/>
</dbReference>
<dbReference type="InterPro" id="IPR034087">
    <property type="entry name" value="C/VIF1"/>
</dbReference>
<dbReference type="FunFam" id="1.20.140.40:FF:000009">
    <property type="entry name" value="Invertase/pectin methylesterase inhibitor family protein"/>
    <property type="match status" value="1"/>
</dbReference>
<dbReference type="Pfam" id="PF04043">
    <property type="entry name" value="PMEI"/>
    <property type="match status" value="1"/>
</dbReference>
<dbReference type="SUPFAM" id="SSF101148">
    <property type="entry name" value="Plant invertase/pectin methylesterase inhibitor"/>
    <property type="match status" value="1"/>
</dbReference>
<evidence type="ECO:0000256" key="1">
    <source>
        <dbReference type="ARBA" id="ARBA00022729"/>
    </source>
</evidence>
<dbReference type="EMBL" id="JBJUIK010000013">
    <property type="protein sequence ID" value="KAL3507469.1"/>
    <property type="molecule type" value="Genomic_DNA"/>
</dbReference>
<proteinExistence type="inferred from homology"/>
<keyword evidence="1 4" id="KW-0732">Signal</keyword>
<reference evidence="6 7" key="1">
    <citation type="submission" date="2024-11" db="EMBL/GenBank/DDBJ databases">
        <title>A near-complete genome assembly of Cinchona calisaya.</title>
        <authorList>
            <person name="Lian D.C."/>
            <person name="Zhao X.W."/>
            <person name="Wei L."/>
        </authorList>
    </citation>
    <scope>NUCLEOTIDE SEQUENCE [LARGE SCALE GENOMIC DNA]</scope>
    <source>
        <tissue evidence="6">Nenye</tissue>
    </source>
</reference>
<accession>A0ABD2YLP1</accession>
<organism evidence="6 7">
    <name type="scientific">Cinchona calisaya</name>
    <dbReference type="NCBI Taxonomy" id="153742"/>
    <lineage>
        <taxon>Eukaryota</taxon>
        <taxon>Viridiplantae</taxon>
        <taxon>Streptophyta</taxon>
        <taxon>Embryophyta</taxon>
        <taxon>Tracheophyta</taxon>
        <taxon>Spermatophyta</taxon>
        <taxon>Magnoliopsida</taxon>
        <taxon>eudicotyledons</taxon>
        <taxon>Gunneridae</taxon>
        <taxon>Pentapetalae</taxon>
        <taxon>asterids</taxon>
        <taxon>lamiids</taxon>
        <taxon>Gentianales</taxon>
        <taxon>Rubiaceae</taxon>
        <taxon>Cinchonoideae</taxon>
        <taxon>Cinchoneae</taxon>
        <taxon>Cinchona</taxon>
    </lineage>
</organism>
<keyword evidence="7" id="KW-1185">Reference proteome</keyword>
<protein>
    <recommendedName>
        <fullName evidence="5">Pectinesterase inhibitor domain-containing protein</fullName>
    </recommendedName>
</protein>
<dbReference type="Gene3D" id="1.20.140.40">
    <property type="entry name" value="Invertase/pectin methylesterase inhibitor family protein"/>
    <property type="match status" value="1"/>
</dbReference>
<feature type="domain" description="Pectinesterase inhibitor" evidence="5">
    <location>
        <begin position="22"/>
        <end position="163"/>
    </location>
</feature>
<dbReference type="CDD" id="cd15796">
    <property type="entry name" value="CIF_like"/>
    <property type="match status" value="1"/>
</dbReference>
<feature type="signal peptide" evidence="4">
    <location>
        <begin position="1"/>
        <end position="24"/>
    </location>
</feature>
<dbReference type="NCBIfam" id="TIGR01614">
    <property type="entry name" value="PME_inhib"/>
    <property type="match status" value="1"/>
</dbReference>
<sequence>MDFVSKILTCTILLVAILVPLSSCDLIEDSCKRTPNEQLCLSILKSDPKAPGADITGLALIMVNSLKSKATSAIEVIKNLLKTKPNLKVPLTECNERYELGVKTDVGVAVEALKLGNPKFAQNGMNDAIVEIQVCEDGFKSEPSPITGVNKEAKDIAAIASAIMGPLLI</sequence>
<evidence type="ECO:0000313" key="6">
    <source>
        <dbReference type="EMBL" id="KAL3507469.1"/>
    </source>
</evidence>
<comment type="caution">
    <text evidence="6">The sequence shown here is derived from an EMBL/GenBank/DDBJ whole genome shotgun (WGS) entry which is preliminary data.</text>
</comment>
<evidence type="ECO:0000256" key="4">
    <source>
        <dbReference type="SAM" id="SignalP"/>
    </source>
</evidence>
<dbReference type="InterPro" id="IPR052421">
    <property type="entry name" value="PCW_Enzyme_Inhibitor"/>
</dbReference>
<name>A0ABD2YLP1_9GENT</name>
<evidence type="ECO:0000259" key="5">
    <source>
        <dbReference type="SMART" id="SM00856"/>
    </source>
</evidence>
<dbReference type="InterPro" id="IPR035513">
    <property type="entry name" value="Invertase/methylesterase_inhib"/>
</dbReference>
<dbReference type="PANTHER" id="PTHR36710">
    <property type="entry name" value="PECTINESTERASE INHIBITOR-LIKE"/>
    <property type="match status" value="1"/>
</dbReference>
<evidence type="ECO:0000256" key="2">
    <source>
        <dbReference type="ARBA" id="ARBA00023157"/>
    </source>
</evidence>
<dbReference type="SMART" id="SM00856">
    <property type="entry name" value="PMEI"/>
    <property type="match status" value="1"/>
</dbReference>
<evidence type="ECO:0000313" key="7">
    <source>
        <dbReference type="Proteomes" id="UP001630127"/>
    </source>
</evidence>
<dbReference type="PANTHER" id="PTHR36710:SF13">
    <property type="entry name" value="PUTATIVE-RELATED"/>
    <property type="match status" value="1"/>
</dbReference>
<comment type="similarity">
    <text evidence="3">Belongs to the PMEI family.</text>
</comment>
<evidence type="ECO:0000256" key="3">
    <source>
        <dbReference type="ARBA" id="ARBA00038471"/>
    </source>
</evidence>
<gene>
    <name evidence="6" type="ORF">ACH5RR_032851</name>
</gene>